<dbReference type="Gene3D" id="3.10.20.90">
    <property type="entry name" value="Phosphatidylinositol 3-kinase Catalytic Subunit, Chain A, domain 1"/>
    <property type="match status" value="1"/>
</dbReference>
<protein>
    <recommendedName>
        <fullName evidence="2">FERM domain-containing protein</fullName>
    </recommendedName>
</protein>
<dbReference type="SUPFAM" id="SSF54236">
    <property type="entry name" value="Ubiquitin-like"/>
    <property type="match status" value="1"/>
</dbReference>
<accession>A0A6A4S840</accession>
<dbReference type="InterPro" id="IPR000299">
    <property type="entry name" value="FERM_domain"/>
</dbReference>
<dbReference type="FunFam" id="3.10.20.90:FF:000013">
    <property type="entry name" value="radixin isoform X1"/>
    <property type="match status" value="1"/>
</dbReference>
<dbReference type="Pfam" id="PF09379">
    <property type="entry name" value="FERM_N"/>
    <property type="match status" value="1"/>
</dbReference>
<proteinExistence type="predicted"/>
<dbReference type="InterPro" id="IPR018979">
    <property type="entry name" value="FERM_N"/>
</dbReference>
<dbReference type="GO" id="GO:0003779">
    <property type="term" value="F:actin binding"/>
    <property type="evidence" value="ECO:0007669"/>
    <property type="project" value="InterPro"/>
</dbReference>
<feature type="region of interest" description="Disordered" evidence="1">
    <location>
        <begin position="370"/>
        <end position="395"/>
    </location>
</feature>
<organism evidence="3 4">
    <name type="scientific">Scophthalmus maximus</name>
    <name type="common">Turbot</name>
    <name type="synonym">Psetta maxima</name>
    <dbReference type="NCBI Taxonomy" id="52904"/>
    <lineage>
        <taxon>Eukaryota</taxon>
        <taxon>Metazoa</taxon>
        <taxon>Chordata</taxon>
        <taxon>Craniata</taxon>
        <taxon>Vertebrata</taxon>
        <taxon>Euteleostomi</taxon>
        <taxon>Actinopterygii</taxon>
        <taxon>Neopterygii</taxon>
        <taxon>Teleostei</taxon>
        <taxon>Neoteleostei</taxon>
        <taxon>Acanthomorphata</taxon>
        <taxon>Carangaria</taxon>
        <taxon>Pleuronectiformes</taxon>
        <taxon>Pleuronectoidei</taxon>
        <taxon>Scophthalmidae</taxon>
        <taxon>Scophthalmus</taxon>
    </lineage>
</organism>
<comment type="caution">
    <text evidence="3">The sequence shown here is derived from an EMBL/GenBank/DDBJ whole genome shotgun (WGS) entry which is preliminary data.</text>
</comment>
<sequence length="395" mass="44904">MARNLLGSTTRKKRVRPGVDILVNIGKFSESEPPAAPLRITDTSEPRLPPNRAGPAHRRSLLLVVFRELQSLVFTSSDDNLSSCHTMGNNFQFSSAQRIPDLQIPSNLIDIIIAMMMDGEFSQQLEMRDGHKASRVRSKENKCRSVAIGHTRPYAEWSAAGRRFNLYATVQSSRSATGAGAPEGGRKTEDDFFAVSQTQGTGGERRTMPKPVNVRVTTMDAELEFAIQPNTTGKQLFDQVVKTVGLREVWFFGLQYTDSKGYVTWLKLNKKRLRCNFVDRKCLFSRVLNEDTEAEFPQGFERRTFLVVAQVTQQDVKKENPLQFKFRAKFFPEDVSEELIQEITQRLFFLQRKRFVSRVILFGTVDDGGQVGGKRRESGRQGENVEDKDEEDQHR</sequence>
<reference evidence="3 4" key="1">
    <citation type="submission" date="2019-06" db="EMBL/GenBank/DDBJ databases">
        <title>Draft genomes of female and male turbot (Scophthalmus maximus).</title>
        <authorList>
            <person name="Xu H."/>
            <person name="Xu X.-W."/>
            <person name="Shao C."/>
            <person name="Chen S."/>
        </authorList>
    </citation>
    <scope>NUCLEOTIDE SEQUENCE [LARGE SCALE GENOMIC DNA]</scope>
    <source>
        <strain evidence="3">Ysfricsl-2016a</strain>
        <tissue evidence="3">Blood</tissue>
    </source>
</reference>
<dbReference type="PANTHER" id="PTHR23281">
    <property type="entry name" value="MERLIN/MOESIN/EZRIN/RADIXIN"/>
    <property type="match status" value="1"/>
</dbReference>
<dbReference type="Gene3D" id="1.20.80.60">
    <property type="match status" value="1"/>
</dbReference>
<name>A0A6A4S840_SCOMX</name>
<gene>
    <name evidence="3" type="ORF">F2P81_021521</name>
</gene>
<dbReference type="CDD" id="cd17187">
    <property type="entry name" value="FERM_F1_ERM"/>
    <property type="match status" value="1"/>
</dbReference>
<feature type="region of interest" description="Disordered" evidence="1">
    <location>
        <begin position="33"/>
        <end position="54"/>
    </location>
</feature>
<dbReference type="PROSITE" id="PS50057">
    <property type="entry name" value="FERM_3"/>
    <property type="match status" value="1"/>
</dbReference>
<feature type="domain" description="FERM" evidence="2">
    <location>
        <begin position="212"/>
        <end position="395"/>
    </location>
</feature>
<evidence type="ECO:0000313" key="3">
    <source>
        <dbReference type="EMBL" id="KAF0026784.1"/>
    </source>
</evidence>
<evidence type="ECO:0000259" key="2">
    <source>
        <dbReference type="PROSITE" id="PS50057"/>
    </source>
</evidence>
<feature type="compositionally biased region" description="Basic and acidic residues" evidence="1">
    <location>
        <begin position="374"/>
        <end position="395"/>
    </location>
</feature>
<evidence type="ECO:0000256" key="1">
    <source>
        <dbReference type="SAM" id="MobiDB-lite"/>
    </source>
</evidence>
<dbReference type="AlphaFoldDB" id="A0A6A4S840"/>
<dbReference type="InterPro" id="IPR029071">
    <property type="entry name" value="Ubiquitin-like_domsf"/>
</dbReference>
<evidence type="ECO:0000313" key="4">
    <source>
        <dbReference type="Proteomes" id="UP000438429"/>
    </source>
</evidence>
<dbReference type="Proteomes" id="UP000438429">
    <property type="component" value="Unassembled WGS sequence"/>
</dbReference>
<dbReference type="InterPro" id="IPR011174">
    <property type="entry name" value="ERM"/>
</dbReference>
<dbReference type="EMBL" id="VEVO01000019">
    <property type="protein sequence ID" value="KAF0026784.1"/>
    <property type="molecule type" value="Genomic_DNA"/>
</dbReference>